<gene>
    <name evidence="3" type="ORF">SAMN07250955_101536</name>
</gene>
<dbReference type="Proteomes" id="UP000197065">
    <property type="component" value="Unassembled WGS sequence"/>
</dbReference>
<evidence type="ECO:0000313" key="4">
    <source>
        <dbReference type="Proteomes" id="UP000197065"/>
    </source>
</evidence>
<dbReference type="Gene3D" id="2.40.320.10">
    <property type="entry name" value="Hypothetical Protein Pfu-838710-001"/>
    <property type="match status" value="1"/>
</dbReference>
<dbReference type="SMART" id="SM01118">
    <property type="entry name" value="CYTH"/>
    <property type="match status" value="1"/>
</dbReference>
<dbReference type="EMBL" id="FYEH01000001">
    <property type="protein sequence ID" value="SNB56428.1"/>
    <property type="molecule type" value="Genomic_DNA"/>
</dbReference>
<dbReference type="Pfam" id="PF05235">
    <property type="entry name" value="CHAD"/>
    <property type="match status" value="1"/>
</dbReference>
<dbReference type="InterPro" id="IPR023577">
    <property type="entry name" value="CYTH_domain"/>
</dbReference>
<dbReference type="InterPro" id="IPR007899">
    <property type="entry name" value="CHAD_dom"/>
</dbReference>
<dbReference type="SMART" id="SM00880">
    <property type="entry name" value="CHAD"/>
    <property type="match status" value="1"/>
</dbReference>
<proteinExistence type="predicted"/>
<sequence>MSPDSPLPEPPLEVELKLRSTEAGMASLATCELLTRHSRTPLKRGKLKSIYFDTPDFRLAQQGLALRIRKDGRRLIQTVKGEAITSSIAKDRPEWEVDLKEARPDLKAFGDGTLLDRVGVVLPEELEALFESVVERSRTLLDWTDQAGRGAVIEVAFDNGSIVGKGRRQVFSELELELKEGSSQALYELADALRGVAPLAIETVSKAGRGYGLVAGLTPGPRKAGSPELDQDMQVEEGMRRIFRSALSHLLDNEQSAEIGRDPEGVHQMRVALRRLRSALTIFQPAIGQAAAQRWNEEFRWLIGRLGPARDLDVFDKDMLASIDSGEPGKVPLATLQALTAEARGKAYDQVRATLKGDRYAEMALGFALWVELAKWREEGGDPAVFATPLGGFAVETLEKRYRRLLKRGRHFDHLGDESRHEMRKTLKKLRYGVEYFGGLFESEQMRAFARKLADFQDELGHLNDVAVAAGLALSLAGRRDGPGARHAAIGAGIVVGWHAAAADGHKRRASINWRAFRQTTPFWREARS</sequence>
<dbReference type="PROSITE" id="PS51707">
    <property type="entry name" value="CYTH"/>
    <property type="match status" value="1"/>
</dbReference>
<keyword evidence="4" id="KW-1185">Reference proteome</keyword>
<feature type="domain" description="CYTH" evidence="1">
    <location>
        <begin position="11"/>
        <end position="217"/>
    </location>
</feature>
<dbReference type="PANTHER" id="PTHR39569:SF1">
    <property type="entry name" value="INORGANIC TRIPHOSPHATASE"/>
    <property type="match status" value="1"/>
</dbReference>
<dbReference type="InterPro" id="IPR039013">
    <property type="entry name" value="YgiF"/>
</dbReference>
<evidence type="ECO:0000259" key="2">
    <source>
        <dbReference type="PROSITE" id="PS51708"/>
    </source>
</evidence>
<evidence type="ECO:0000259" key="1">
    <source>
        <dbReference type="PROSITE" id="PS51707"/>
    </source>
</evidence>
<dbReference type="OrthoDB" id="9777271at2"/>
<accession>A0A212QAJ3</accession>
<dbReference type="Pfam" id="PF01928">
    <property type="entry name" value="CYTH"/>
    <property type="match status" value="1"/>
</dbReference>
<dbReference type="SUPFAM" id="SSF55154">
    <property type="entry name" value="CYTH-like phosphatases"/>
    <property type="match status" value="1"/>
</dbReference>
<dbReference type="RefSeq" id="WP_088559815.1">
    <property type="nucleotide sequence ID" value="NZ_FYEH01000001.1"/>
</dbReference>
<feature type="domain" description="CHAD" evidence="2">
    <location>
        <begin position="232"/>
        <end position="529"/>
    </location>
</feature>
<evidence type="ECO:0000313" key="3">
    <source>
        <dbReference type="EMBL" id="SNB56428.1"/>
    </source>
</evidence>
<dbReference type="CDD" id="cd07756">
    <property type="entry name" value="CYTH-like_Pase_CHAD"/>
    <property type="match status" value="1"/>
</dbReference>
<dbReference type="Gene3D" id="1.40.20.10">
    <property type="entry name" value="CHAD domain"/>
    <property type="match status" value="1"/>
</dbReference>
<organism evidence="3 4">
    <name type="scientific">Arboricoccus pini</name>
    <dbReference type="NCBI Taxonomy" id="1963835"/>
    <lineage>
        <taxon>Bacteria</taxon>
        <taxon>Pseudomonadati</taxon>
        <taxon>Pseudomonadota</taxon>
        <taxon>Alphaproteobacteria</taxon>
        <taxon>Geminicoccales</taxon>
        <taxon>Geminicoccaceae</taxon>
        <taxon>Arboricoccus</taxon>
    </lineage>
</organism>
<dbReference type="InterPro" id="IPR033469">
    <property type="entry name" value="CYTH-like_dom_sf"/>
</dbReference>
<dbReference type="AlphaFoldDB" id="A0A212QAJ3"/>
<dbReference type="GO" id="GO:0046872">
    <property type="term" value="F:metal ion binding"/>
    <property type="evidence" value="ECO:0007669"/>
    <property type="project" value="TreeGrafter"/>
</dbReference>
<reference evidence="3 4" key="1">
    <citation type="submission" date="2017-06" db="EMBL/GenBank/DDBJ databases">
        <authorList>
            <person name="Kim H.J."/>
            <person name="Triplett B.A."/>
        </authorList>
    </citation>
    <scope>NUCLEOTIDE SEQUENCE [LARGE SCALE GENOMIC DNA]</scope>
    <source>
        <strain evidence="3 4">B29T1</strain>
    </source>
</reference>
<dbReference type="PROSITE" id="PS51708">
    <property type="entry name" value="CHAD"/>
    <property type="match status" value="1"/>
</dbReference>
<dbReference type="InterPro" id="IPR038186">
    <property type="entry name" value="CHAD_dom_sf"/>
</dbReference>
<name>A0A212QAJ3_9PROT</name>
<dbReference type="GO" id="GO:0050355">
    <property type="term" value="F:inorganic triphosphate phosphatase activity"/>
    <property type="evidence" value="ECO:0007669"/>
    <property type="project" value="InterPro"/>
</dbReference>
<dbReference type="PANTHER" id="PTHR39569">
    <property type="entry name" value="INORGANIC TRIPHOSPHATASE"/>
    <property type="match status" value="1"/>
</dbReference>
<protein>
    <submittedName>
        <fullName evidence="3">Inorganic triphosphatase YgiF, contains CYTH and CHAD domains</fullName>
    </submittedName>
</protein>